<proteinExistence type="predicted"/>
<dbReference type="EMBL" id="VTWS01000004">
    <property type="protein sequence ID" value="KAA9352827.1"/>
    <property type="molecule type" value="Genomic_DNA"/>
</dbReference>
<protein>
    <recommendedName>
        <fullName evidence="4">Ig-like domain-containing protein</fullName>
    </recommendedName>
</protein>
<evidence type="ECO:0000313" key="3">
    <source>
        <dbReference type="Proteomes" id="UP000326344"/>
    </source>
</evidence>
<gene>
    <name evidence="2" type="ORF">F0P93_16710</name>
</gene>
<comment type="caution">
    <text evidence="2">The sequence shown here is derived from an EMBL/GenBank/DDBJ whole genome shotgun (WGS) entry which is preliminary data.</text>
</comment>
<name>A0A5N1JD18_9BACT</name>
<keyword evidence="3" id="KW-1185">Reference proteome</keyword>
<evidence type="ECO:0000256" key="1">
    <source>
        <dbReference type="SAM" id="SignalP"/>
    </source>
</evidence>
<reference evidence="2 3" key="1">
    <citation type="submission" date="2019-09" db="EMBL/GenBank/DDBJ databases">
        <title>Genome Sequence of Larkinella sp MA1.</title>
        <authorList>
            <person name="Srinivasan S."/>
        </authorList>
    </citation>
    <scope>NUCLEOTIDE SEQUENCE [LARGE SCALE GENOMIC DNA]</scope>
    <source>
        <strain evidence="2 3">MA1</strain>
    </source>
</reference>
<dbReference type="PROSITE" id="PS51257">
    <property type="entry name" value="PROKAR_LIPOPROTEIN"/>
    <property type="match status" value="1"/>
</dbReference>
<accession>A0A5N1JD18</accession>
<feature type="chain" id="PRO_5024831122" description="Ig-like domain-containing protein" evidence="1">
    <location>
        <begin position="19"/>
        <end position="129"/>
    </location>
</feature>
<organism evidence="2 3">
    <name type="scientific">Larkinella humicola</name>
    <dbReference type="NCBI Taxonomy" id="2607654"/>
    <lineage>
        <taxon>Bacteria</taxon>
        <taxon>Pseudomonadati</taxon>
        <taxon>Bacteroidota</taxon>
        <taxon>Cytophagia</taxon>
        <taxon>Cytophagales</taxon>
        <taxon>Spirosomataceae</taxon>
        <taxon>Larkinella</taxon>
    </lineage>
</organism>
<dbReference type="AlphaFoldDB" id="A0A5N1JD18"/>
<keyword evidence="1" id="KW-0732">Signal</keyword>
<evidence type="ECO:0008006" key="4">
    <source>
        <dbReference type="Google" id="ProtNLM"/>
    </source>
</evidence>
<dbReference type="Proteomes" id="UP000326344">
    <property type="component" value="Unassembled WGS sequence"/>
</dbReference>
<feature type="signal peptide" evidence="1">
    <location>
        <begin position="1"/>
        <end position="18"/>
    </location>
</feature>
<evidence type="ECO:0000313" key="2">
    <source>
        <dbReference type="EMBL" id="KAA9352827.1"/>
    </source>
</evidence>
<sequence length="129" mass="14567">MKTLLFLFVACTLLFSCAEIKPAIRVKFVNLTGKTLTHVQTTKGSIGTLMPQATSKEVRFQELKSMTHPQLEIKFSAEIDGQKYIQLPEHLLFDPMSASQSPGKYLCEIRLSTTPTQINGFFIKWVKQS</sequence>
<dbReference type="RefSeq" id="WP_150877881.1">
    <property type="nucleotide sequence ID" value="NZ_VTWS01000004.1"/>
</dbReference>